<dbReference type="InterPro" id="IPR013283">
    <property type="entry name" value="RLI1"/>
</dbReference>
<dbReference type="AlphaFoldDB" id="A0A835BD52"/>
<reference evidence="1" key="1">
    <citation type="submission" date="2020-07" db="EMBL/GenBank/DDBJ databases">
        <title>Genome sequence and genetic diversity analysis of an under-domesticated orphan crop, white fonio (Digitaria exilis).</title>
        <authorList>
            <person name="Bennetzen J.L."/>
            <person name="Chen S."/>
            <person name="Ma X."/>
            <person name="Wang X."/>
            <person name="Yssel A.E.J."/>
            <person name="Chaluvadi S.R."/>
            <person name="Johnson M."/>
            <person name="Gangashetty P."/>
            <person name="Hamidou F."/>
            <person name="Sanogo M.D."/>
            <person name="Zwaenepoel A."/>
            <person name="Wallace J."/>
            <person name="Van De Peer Y."/>
            <person name="Van Deynze A."/>
        </authorList>
    </citation>
    <scope>NUCLEOTIDE SEQUENCE</scope>
    <source>
        <tissue evidence="1">Leaves</tissue>
    </source>
</reference>
<dbReference type="Proteomes" id="UP000636709">
    <property type="component" value="Unassembled WGS sequence"/>
</dbReference>
<comment type="caution">
    <text evidence="1">The sequence shown here is derived from an EMBL/GenBank/DDBJ whole genome shotgun (WGS) entry which is preliminary data.</text>
</comment>
<evidence type="ECO:0000313" key="1">
    <source>
        <dbReference type="EMBL" id="KAF8694390.1"/>
    </source>
</evidence>
<gene>
    <name evidence="1" type="ORF">HU200_038266</name>
</gene>
<sequence length="128" mass="15182">MGSFTFQLPQILFCFHRQSSNLSMWTTFQKLFNGNVGQVLEQKDERDMKAELRGLKLHKSLGHCLGQQPFSVREGINIFLAGFVPTENLRFRDESLTFKRTQESAEEIETYQRYKYRYHEQNHREISS</sequence>
<dbReference type="OrthoDB" id="1901839at2759"/>
<evidence type="ECO:0000313" key="2">
    <source>
        <dbReference type="Proteomes" id="UP000636709"/>
    </source>
</evidence>
<keyword evidence="2" id="KW-1185">Reference proteome</keyword>
<accession>A0A835BD52</accession>
<organism evidence="1 2">
    <name type="scientific">Digitaria exilis</name>
    <dbReference type="NCBI Taxonomy" id="1010633"/>
    <lineage>
        <taxon>Eukaryota</taxon>
        <taxon>Viridiplantae</taxon>
        <taxon>Streptophyta</taxon>
        <taxon>Embryophyta</taxon>
        <taxon>Tracheophyta</taxon>
        <taxon>Spermatophyta</taxon>
        <taxon>Magnoliopsida</taxon>
        <taxon>Liliopsida</taxon>
        <taxon>Poales</taxon>
        <taxon>Poaceae</taxon>
        <taxon>PACMAD clade</taxon>
        <taxon>Panicoideae</taxon>
        <taxon>Panicodae</taxon>
        <taxon>Paniceae</taxon>
        <taxon>Anthephorinae</taxon>
        <taxon>Digitaria</taxon>
    </lineage>
</organism>
<protein>
    <submittedName>
        <fullName evidence="1">Uncharacterized protein</fullName>
    </submittedName>
</protein>
<dbReference type="PANTHER" id="PTHR19248">
    <property type="entry name" value="ATP-BINDING TRANSPORT PROTEIN-RELATED"/>
    <property type="match status" value="1"/>
</dbReference>
<dbReference type="EMBL" id="JACEFO010001906">
    <property type="protein sequence ID" value="KAF8694390.1"/>
    <property type="molecule type" value="Genomic_DNA"/>
</dbReference>
<name>A0A835BD52_9POAL</name>
<proteinExistence type="predicted"/>